<name>A0ABP8YX48_9MICO</name>
<keyword evidence="2" id="KW-0812">Transmembrane</keyword>
<keyword evidence="2" id="KW-1133">Transmembrane helix</keyword>
<evidence type="ECO:0000256" key="2">
    <source>
        <dbReference type="SAM" id="Phobius"/>
    </source>
</evidence>
<keyword evidence="4" id="KW-1185">Reference proteome</keyword>
<dbReference type="EMBL" id="BAABLP010000002">
    <property type="protein sequence ID" value="GAA4742076.1"/>
    <property type="molecule type" value="Genomic_DNA"/>
</dbReference>
<evidence type="ECO:0008006" key="5">
    <source>
        <dbReference type="Google" id="ProtNLM"/>
    </source>
</evidence>
<organism evidence="3 4">
    <name type="scientific">Amnibacterium soli</name>
    <dbReference type="NCBI Taxonomy" id="1282736"/>
    <lineage>
        <taxon>Bacteria</taxon>
        <taxon>Bacillati</taxon>
        <taxon>Actinomycetota</taxon>
        <taxon>Actinomycetes</taxon>
        <taxon>Micrococcales</taxon>
        <taxon>Microbacteriaceae</taxon>
        <taxon>Amnibacterium</taxon>
    </lineage>
</organism>
<gene>
    <name evidence="3" type="ORF">GCM10025783_11730</name>
</gene>
<feature type="transmembrane region" description="Helical" evidence="2">
    <location>
        <begin position="61"/>
        <end position="82"/>
    </location>
</feature>
<proteinExistence type="predicted"/>
<comment type="caution">
    <text evidence="3">The sequence shown here is derived from an EMBL/GenBank/DDBJ whole genome shotgun (WGS) entry which is preliminary data.</text>
</comment>
<protein>
    <recommendedName>
        <fullName evidence="5">DUF1707 domain-containing protein</fullName>
    </recommendedName>
</protein>
<evidence type="ECO:0000256" key="1">
    <source>
        <dbReference type="SAM" id="MobiDB-lite"/>
    </source>
</evidence>
<feature type="compositionally biased region" description="Basic and acidic residues" evidence="1">
    <location>
        <begin position="1"/>
        <end position="17"/>
    </location>
</feature>
<accession>A0ABP8YX48</accession>
<keyword evidence="2" id="KW-0472">Membrane</keyword>
<evidence type="ECO:0000313" key="3">
    <source>
        <dbReference type="EMBL" id="GAA4742076.1"/>
    </source>
</evidence>
<sequence length="246" mass="25627">MAGPQDREATERLDALRRGLYRPGSTEADLRQYLAEREAVAPEAPVDEPAPPAQPRPRRRWLLAVGAGLAVVLGVALVVALGERAPTRVVATPTARATTAADPILIGVGDGQTLAVLPGSVLRSTPTATSVRGRPVVGRLVEGRGNAVFAVGAPDSRRGGSAVVVISSNARVPVAWRALSRLPIGRAFSEPMVLARGVSAEPSGTSAPQTFEYRAELPPSRVAVAAPPGSRWSLLIGVATEDQTLH</sequence>
<dbReference type="RefSeq" id="WP_345480092.1">
    <property type="nucleotide sequence ID" value="NZ_BAABLP010000002.1"/>
</dbReference>
<reference evidence="4" key="1">
    <citation type="journal article" date="2019" name="Int. J. Syst. Evol. Microbiol.">
        <title>The Global Catalogue of Microorganisms (GCM) 10K type strain sequencing project: providing services to taxonomists for standard genome sequencing and annotation.</title>
        <authorList>
            <consortium name="The Broad Institute Genomics Platform"/>
            <consortium name="The Broad Institute Genome Sequencing Center for Infectious Disease"/>
            <person name="Wu L."/>
            <person name="Ma J."/>
        </authorList>
    </citation>
    <scope>NUCLEOTIDE SEQUENCE [LARGE SCALE GENOMIC DNA]</scope>
    <source>
        <strain evidence="4">JCM 19015</strain>
    </source>
</reference>
<feature type="region of interest" description="Disordered" evidence="1">
    <location>
        <begin position="1"/>
        <end position="21"/>
    </location>
</feature>
<evidence type="ECO:0000313" key="4">
    <source>
        <dbReference type="Proteomes" id="UP001500121"/>
    </source>
</evidence>
<dbReference type="Proteomes" id="UP001500121">
    <property type="component" value="Unassembled WGS sequence"/>
</dbReference>